<dbReference type="CDD" id="cd07505">
    <property type="entry name" value="HAD_BPGM-like"/>
    <property type="match status" value="1"/>
</dbReference>
<dbReference type="Gene3D" id="3.40.50.1000">
    <property type="entry name" value="HAD superfamily/HAD-like"/>
    <property type="match status" value="1"/>
</dbReference>
<dbReference type="PANTHER" id="PTHR43481:SF4">
    <property type="entry name" value="GLYCEROL-1-PHOSPHATE PHOSPHOHYDROLASE 1-RELATED"/>
    <property type="match status" value="1"/>
</dbReference>
<dbReference type="Gene3D" id="1.10.150.240">
    <property type="entry name" value="Putative phosphatase, domain 2"/>
    <property type="match status" value="1"/>
</dbReference>
<dbReference type="EMBL" id="JACHMN010000003">
    <property type="protein sequence ID" value="MBB5873836.1"/>
    <property type="molecule type" value="Genomic_DNA"/>
</dbReference>
<dbReference type="PROSITE" id="PS01228">
    <property type="entry name" value="COF_1"/>
    <property type="match status" value="1"/>
</dbReference>
<keyword evidence="1" id="KW-0378">Hydrolase</keyword>
<dbReference type="Proteomes" id="UP000587527">
    <property type="component" value="Unassembled WGS sequence"/>
</dbReference>
<evidence type="ECO:0000313" key="2">
    <source>
        <dbReference type="Proteomes" id="UP000587527"/>
    </source>
</evidence>
<dbReference type="InterPro" id="IPR023214">
    <property type="entry name" value="HAD_sf"/>
</dbReference>
<dbReference type="PANTHER" id="PTHR43481">
    <property type="entry name" value="FRUCTOSE-1-PHOSPHATE PHOSPHATASE"/>
    <property type="match status" value="1"/>
</dbReference>
<dbReference type="InterPro" id="IPR051806">
    <property type="entry name" value="HAD-like_SPP"/>
</dbReference>
<organism evidence="1 2">
    <name type="scientific">Allocatelliglobosispora scoriae</name>
    <dbReference type="NCBI Taxonomy" id="643052"/>
    <lineage>
        <taxon>Bacteria</taxon>
        <taxon>Bacillati</taxon>
        <taxon>Actinomycetota</taxon>
        <taxon>Actinomycetes</taxon>
        <taxon>Micromonosporales</taxon>
        <taxon>Micromonosporaceae</taxon>
        <taxon>Allocatelliglobosispora</taxon>
    </lineage>
</organism>
<dbReference type="SFLD" id="SFLDS00003">
    <property type="entry name" value="Haloacid_Dehalogenase"/>
    <property type="match status" value="1"/>
</dbReference>
<gene>
    <name evidence="1" type="ORF">F4553_007270</name>
</gene>
<comment type="caution">
    <text evidence="1">The sequence shown here is derived from an EMBL/GenBank/DDBJ whole genome shotgun (WGS) entry which is preliminary data.</text>
</comment>
<dbReference type="InterPro" id="IPR006439">
    <property type="entry name" value="HAD-SF_hydro_IA"/>
</dbReference>
<keyword evidence="2" id="KW-1185">Reference proteome</keyword>
<reference evidence="1 2" key="1">
    <citation type="submission" date="2020-08" db="EMBL/GenBank/DDBJ databases">
        <title>Sequencing the genomes of 1000 actinobacteria strains.</title>
        <authorList>
            <person name="Klenk H.-P."/>
        </authorList>
    </citation>
    <scope>NUCLEOTIDE SEQUENCE [LARGE SCALE GENOMIC DNA]</scope>
    <source>
        <strain evidence="1 2">DSM 45362</strain>
    </source>
</reference>
<dbReference type="AlphaFoldDB" id="A0A841C1T4"/>
<dbReference type="SUPFAM" id="SSF56784">
    <property type="entry name" value="HAD-like"/>
    <property type="match status" value="1"/>
</dbReference>
<dbReference type="NCBIfam" id="TIGR01509">
    <property type="entry name" value="HAD-SF-IA-v3"/>
    <property type="match status" value="1"/>
</dbReference>
<dbReference type="InterPro" id="IPR036412">
    <property type="entry name" value="HAD-like_sf"/>
</dbReference>
<name>A0A841C1T4_9ACTN</name>
<accession>A0A841C1T4</accession>
<dbReference type="GO" id="GO:0050308">
    <property type="term" value="F:sugar-phosphatase activity"/>
    <property type="evidence" value="ECO:0007669"/>
    <property type="project" value="TreeGrafter"/>
</dbReference>
<protein>
    <submittedName>
        <fullName evidence="1">HAD superfamily hydrolase (TIGR01509 family)</fullName>
    </submittedName>
</protein>
<dbReference type="Pfam" id="PF00702">
    <property type="entry name" value="Hydrolase"/>
    <property type="match status" value="1"/>
</dbReference>
<sequence length="240" mass="25118">MTLAAVLFDMDGTLVNSEPLWEETLHELAAEYGGTLSDAARFSMVGTDMVTSMTILHADLGQPWRDIAASGLRITELTERLFARGLPWRPGARELLAECRAAGLPLALVTSTERRLVEVALETLGRDTFAVVVCGDEVGGHTKPHPAPYLRAAELLGVDVTRCVAIEDSPAGVRSAVAAGAAVLGVPGDVVLAPELGATLAPSLTGVDLAFLRRLLAEDLAVQDGEPAVLGGRPRPPALG</sequence>
<proteinExistence type="predicted"/>
<dbReference type="SFLD" id="SFLDG01129">
    <property type="entry name" value="C1.5:_HAD__Beta-PGM__Phosphata"/>
    <property type="match status" value="1"/>
</dbReference>
<dbReference type="InterPro" id="IPR023198">
    <property type="entry name" value="PGP-like_dom2"/>
</dbReference>
<evidence type="ECO:0000313" key="1">
    <source>
        <dbReference type="EMBL" id="MBB5873836.1"/>
    </source>
</evidence>